<dbReference type="InterPro" id="IPR052038">
    <property type="entry name" value="Type-VII_TA_antitoxin"/>
</dbReference>
<accession>K9WGS2</accession>
<dbReference type="HOGENOM" id="CLU_130257_4_1_3"/>
<evidence type="ECO:0000256" key="5">
    <source>
        <dbReference type="ARBA" id="ARBA00022723"/>
    </source>
</evidence>
<reference evidence="11 12" key="1">
    <citation type="submission" date="2012-06" db="EMBL/GenBank/DDBJ databases">
        <title>Finished chromosome of genome of Microcoleus sp. PCC 7113.</title>
        <authorList>
            <consortium name="US DOE Joint Genome Institute"/>
            <person name="Gugger M."/>
            <person name="Coursin T."/>
            <person name="Rippka R."/>
            <person name="Tandeau De Marsac N."/>
            <person name="Huntemann M."/>
            <person name="Wei C.-L."/>
            <person name="Han J."/>
            <person name="Detter J.C."/>
            <person name="Han C."/>
            <person name="Tapia R."/>
            <person name="Chen A."/>
            <person name="Kyrpides N."/>
            <person name="Mavromatis K."/>
            <person name="Markowitz V."/>
            <person name="Szeto E."/>
            <person name="Ivanova N."/>
            <person name="Pagani I."/>
            <person name="Pati A."/>
            <person name="Goodwin L."/>
            <person name="Nordberg H.P."/>
            <person name="Cantor M.N."/>
            <person name="Hua S.X."/>
            <person name="Woyke T."/>
            <person name="Kerfeld C.A."/>
        </authorList>
    </citation>
    <scope>NUCLEOTIDE SEQUENCE [LARGE SCALE GENOMIC DNA]</scope>
    <source>
        <strain evidence="11 12">PCC 7113</strain>
    </source>
</reference>
<proteinExistence type="inferred from homology"/>
<keyword evidence="8" id="KW-0460">Magnesium</keyword>
<name>K9WGS2_9CYAN</name>
<evidence type="ECO:0000256" key="8">
    <source>
        <dbReference type="ARBA" id="ARBA00022842"/>
    </source>
</evidence>
<evidence type="ECO:0000256" key="7">
    <source>
        <dbReference type="ARBA" id="ARBA00022840"/>
    </source>
</evidence>
<organism evidence="11 12">
    <name type="scientific">Allocoleopsis franciscana PCC 7113</name>
    <dbReference type="NCBI Taxonomy" id="1173027"/>
    <lineage>
        <taxon>Bacteria</taxon>
        <taxon>Bacillati</taxon>
        <taxon>Cyanobacteriota</taxon>
        <taxon>Cyanophyceae</taxon>
        <taxon>Coleofasciculales</taxon>
        <taxon>Coleofasciculaceae</taxon>
        <taxon>Allocoleopsis</taxon>
        <taxon>Allocoleopsis franciscana</taxon>
    </lineage>
</organism>
<keyword evidence="5" id="KW-0479">Metal-binding</keyword>
<protein>
    <submittedName>
        <fullName evidence="11">Putative nucleotidyltransferase</fullName>
    </submittedName>
</protein>
<keyword evidence="6" id="KW-0547">Nucleotide-binding</keyword>
<keyword evidence="2" id="KW-1277">Toxin-antitoxin system</keyword>
<dbReference type="OrthoDB" id="428157at2"/>
<dbReference type="EMBL" id="CP003630">
    <property type="protein sequence ID" value="AFZ18717.1"/>
    <property type="molecule type" value="Genomic_DNA"/>
</dbReference>
<dbReference type="PANTHER" id="PTHR33571">
    <property type="entry name" value="SSL8005 PROTEIN"/>
    <property type="match status" value="1"/>
</dbReference>
<gene>
    <name evidence="11" type="ORF">Mic7113_2942</name>
</gene>
<evidence type="ECO:0000256" key="3">
    <source>
        <dbReference type="ARBA" id="ARBA00022679"/>
    </source>
</evidence>
<dbReference type="InterPro" id="IPR002934">
    <property type="entry name" value="Polymerase_NTP_transf_dom"/>
</dbReference>
<dbReference type="STRING" id="1173027.Mic7113_2942"/>
<evidence type="ECO:0000256" key="2">
    <source>
        <dbReference type="ARBA" id="ARBA00022649"/>
    </source>
</evidence>
<evidence type="ECO:0000256" key="1">
    <source>
        <dbReference type="ARBA" id="ARBA00001946"/>
    </source>
</evidence>
<dbReference type="CDD" id="cd05403">
    <property type="entry name" value="NT_KNTase_like"/>
    <property type="match status" value="1"/>
</dbReference>
<evidence type="ECO:0000256" key="9">
    <source>
        <dbReference type="ARBA" id="ARBA00038276"/>
    </source>
</evidence>
<evidence type="ECO:0000313" key="11">
    <source>
        <dbReference type="EMBL" id="AFZ18717.1"/>
    </source>
</evidence>
<dbReference type="RefSeq" id="WP_015182866.1">
    <property type="nucleotide sequence ID" value="NC_019738.1"/>
</dbReference>
<dbReference type="AlphaFoldDB" id="K9WGS2"/>
<evidence type="ECO:0000256" key="4">
    <source>
        <dbReference type="ARBA" id="ARBA00022695"/>
    </source>
</evidence>
<sequence>MKQKLPIQLPPAMMDAIASHIPEFCQRWKIAEFYFFGSVLRDDFRPDSDIDVMVRFDAEATWGLLEFVRMKDELEILLKREIDLVTKTSIEQSHNWIRRQEILDTAQVAYVAG</sequence>
<evidence type="ECO:0000259" key="10">
    <source>
        <dbReference type="Pfam" id="PF01909"/>
    </source>
</evidence>
<evidence type="ECO:0000256" key="6">
    <source>
        <dbReference type="ARBA" id="ARBA00022741"/>
    </source>
</evidence>
<comment type="cofactor">
    <cofactor evidence="1">
        <name>Mg(2+)</name>
        <dbReference type="ChEBI" id="CHEBI:18420"/>
    </cofactor>
</comment>
<dbReference type="KEGG" id="mic:Mic7113_2942"/>
<dbReference type="SUPFAM" id="SSF81301">
    <property type="entry name" value="Nucleotidyltransferase"/>
    <property type="match status" value="1"/>
</dbReference>
<dbReference type="Gene3D" id="3.30.460.10">
    <property type="entry name" value="Beta Polymerase, domain 2"/>
    <property type="match status" value="1"/>
</dbReference>
<dbReference type="InterPro" id="IPR043519">
    <property type="entry name" value="NT_sf"/>
</dbReference>
<keyword evidence="12" id="KW-1185">Reference proteome</keyword>
<evidence type="ECO:0000313" key="12">
    <source>
        <dbReference type="Proteomes" id="UP000010471"/>
    </source>
</evidence>
<dbReference type="GO" id="GO:0016779">
    <property type="term" value="F:nucleotidyltransferase activity"/>
    <property type="evidence" value="ECO:0007669"/>
    <property type="project" value="UniProtKB-KW"/>
</dbReference>
<dbReference type="eggNOG" id="COG1669">
    <property type="taxonomic scope" value="Bacteria"/>
</dbReference>
<dbReference type="GO" id="GO:0046872">
    <property type="term" value="F:metal ion binding"/>
    <property type="evidence" value="ECO:0007669"/>
    <property type="project" value="UniProtKB-KW"/>
</dbReference>
<dbReference type="Pfam" id="PF01909">
    <property type="entry name" value="NTP_transf_2"/>
    <property type="match status" value="1"/>
</dbReference>
<keyword evidence="4" id="KW-0548">Nucleotidyltransferase</keyword>
<keyword evidence="7" id="KW-0067">ATP-binding</keyword>
<keyword evidence="3 11" id="KW-0808">Transferase</keyword>
<comment type="similarity">
    <text evidence="9">Belongs to the MntA antitoxin family.</text>
</comment>
<dbReference type="Proteomes" id="UP000010471">
    <property type="component" value="Chromosome"/>
</dbReference>
<dbReference type="PATRIC" id="fig|1173027.3.peg.3238"/>
<feature type="domain" description="Polymerase nucleotidyl transferase" evidence="10">
    <location>
        <begin position="20"/>
        <end position="101"/>
    </location>
</feature>
<dbReference type="GO" id="GO:0005524">
    <property type="term" value="F:ATP binding"/>
    <property type="evidence" value="ECO:0007669"/>
    <property type="project" value="UniProtKB-KW"/>
</dbReference>
<dbReference type="PANTHER" id="PTHR33571:SF12">
    <property type="entry name" value="BSL3053 PROTEIN"/>
    <property type="match status" value="1"/>
</dbReference>